<evidence type="ECO:0000313" key="2">
    <source>
        <dbReference type="Proteomes" id="UP000652198"/>
    </source>
</evidence>
<dbReference type="Proteomes" id="UP000652198">
    <property type="component" value="Unassembled WGS sequence"/>
</dbReference>
<dbReference type="EMBL" id="WOEY01000015">
    <property type="protein sequence ID" value="NPT40354.1"/>
    <property type="molecule type" value="Genomic_DNA"/>
</dbReference>
<reference evidence="1 2" key="1">
    <citation type="submission" date="2019-11" db="EMBL/GenBank/DDBJ databases">
        <title>Metabolism of dissolved organic matter in forest soils.</title>
        <authorList>
            <person name="Cyle K.T."/>
            <person name="Wilhelm R.C."/>
            <person name="Martinez C.E."/>
        </authorList>
    </citation>
    <scope>NUCLEOTIDE SEQUENCE [LARGE SCALE GENOMIC DNA]</scope>
    <source>
        <strain evidence="1 2">1N</strain>
    </source>
</reference>
<keyword evidence="2" id="KW-1185">Reference proteome</keyword>
<name>A0ABX2BHS6_9BURK</name>
<comment type="caution">
    <text evidence="1">The sequence shown here is derived from an EMBL/GenBank/DDBJ whole genome shotgun (WGS) entry which is preliminary data.</text>
</comment>
<gene>
    <name evidence="1" type="ORF">GNZ12_03295</name>
</gene>
<evidence type="ECO:0000313" key="1">
    <source>
        <dbReference type="EMBL" id="NPT40354.1"/>
    </source>
</evidence>
<dbReference type="RefSeq" id="WP_172308983.1">
    <property type="nucleotide sequence ID" value="NZ_WOEY01000015.1"/>
</dbReference>
<accession>A0ABX2BHS6</accession>
<sequence length="180" mass="19221">MNIPAYSINYAPELTGISKYTALMATTLAARKYSGCVVRAAVGSCVPGGAAYRALRTLRAVAPPGDAIARALAVAGRALYPATSAQLAGPLADRLDRQRTYMNAYPRLPSRLYVQTRRAQGVVLQSAALAADHVKLKCFNTVSTILNKILECSANKGINTHRLLRFHSWGACSIDSIASL</sequence>
<proteinExistence type="predicted"/>
<organism evidence="1 2">
    <name type="scientific">Paraburkholderia solitsugae</name>
    <dbReference type="NCBI Taxonomy" id="2675748"/>
    <lineage>
        <taxon>Bacteria</taxon>
        <taxon>Pseudomonadati</taxon>
        <taxon>Pseudomonadota</taxon>
        <taxon>Betaproteobacteria</taxon>
        <taxon>Burkholderiales</taxon>
        <taxon>Burkholderiaceae</taxon>
        <taxon>Paraburkholderia</taxon>
    </lineage>
</organism>
<protein>
    <submittedName>
        <fullName evidence="1">Uncharacterized protein</fullName>
    </submittedName>
</protein>